<keyword evidence="7" id="KW-1185">Reference proteome</keyword>
<gene>
    <name evidence="3 6" type="primary">metZ</name>
    <name evidence="6" type="ORF">ACFQPS_12890</name>
</gene>
<keyword evidence="3" id="KW-0028">Amino-acid biosynthesis</keyword>
<evidence type="ECO:0000256" key="4">
    <source>
        <dbReference type="RuleBase" id="RU362118"/>
    </source>
</evidence>
<name>A0ABW2KXM5_9PROT</name>
<feature type="compositionally biased region" description="Polar residues" evidence="5">
    <location>
        <begin position="1"/>
        <end position="10"/>
    </location>
</feature>
<dbReference type="CDD" id="cd00614">
    <property type="entry name" value="CGS_like"/>
    <property type="match status" value="1"/>
</dbReference>
<dbReference type="InterPro" id="IPR015421">
    <property type="entry name" value="PyrdxlP-dep_Trfase_major"/>
</dbReference>
<dbReference type="RefSeq" id="WP_377359552.1">
    <property type="nucleotide sequence ID" value="NZ_JBHTCM010000010.1"/>
</dbReference>
<dbReference type="SUPFAM" id="SSF53383">
    <property type="entry name" value="PLP-dependent transferases"/>
    <property type="match status" value="1"/>
</dbReference>
<comment type="similarity">
    <text evidence="3">Belongs to the trans-sulfuration enzymes family. MetZ subfamily.</text>
</comment>
<keyword evidence="3" id="KW-0486">Methionine biosynthesis</keyword>
<dbReference type="Proteomes" id="UP001596456">
    <property type="component" value="Unassembled WGS sequence"/>
</dbReference>
<dbReference type="InterPro" id="IPR006234">
    <property type="entry name" value="O-succ-hSer_sulfhydrylase"/>
</dbReference>
<evidence type="ECO:0000256" key="2">
    <source>
        <dbReference type="ARBA" id="ARBA00022898"/>
    </source>
</evidence>
<evidence type="ECO:0000256" key="1">
    <source>
        <dbReference type="ARBA" id="ARBA00001933"/>
    </source>
</evidence>
<evidence type="ECO:0000313" key="7">
    <source>
        <dbReference type="Proteomes" id="UP001596456"/>
    </source>
</evidence>
<accession>A0ABW2KXM5</accession>
<proteinExistence type="inferred from homology"/>
<comment type="subunit">
    <text evidence="3">Homotetramer.</text>
</comment>
<comment type="cofactor">
    <cofactor evidence="1 3 4">
        <name>pyridoxal 5'-phosphate</name>
        <dbReference type="ChEBI" id="CHEBI:597326"/>
    </cofactor>
</comment>
<dbReference type="EMBL" id="JBHTCM010000010">
    <property type="protein sequence ID" value="MFC7334061.1"/>
    <property type="molecule type" value="Genomic_DNA"/>
</dbReference>
<comment type="pathway">
    <text evidence="3">Amino-acid biosynthesis; L-methionine biosynthesis via de novo pathway; L-homocysteine from O-succinyl-L-homoserine: step 1/1.</text>
</comment>
<dbReference type="InterPro" id="IPR015424">
    <property type="entry name" value="PyrdxlP-dep_Trfase"/>
</dbReference>
<keyword evidence="3" id="KW-0808">Transferase</keyword>
<evidence type="ECO:0000256" key="3">
    <source>
        <dbReference type="HAMAP-Rule" id="MF_02056"/>
    </source>
</evidence>
<feature type="modified residue" description="N6-(pyridoxal phosphate)lysine" evidence="3">
    <location>
        <position position="229"/>
    </location>
</feature>
<dbReference type="InterPro" id="IPR015422">
    <property type="entry name" value="PyrdxlP-dep_Trfase_small"/>
</dbReference>
<comment type="caution">
    <text evidence="6">The sequence shown here is derived from an EMBL/GenBank/DDBJ whole genome shotgun (WGS) entry which is preliminary data.</text>
</comment>
<evidence type="ECO:0000256" key="5">
    <source>
        <dbReference type="SAM" id="MobiDB-lite"/>
    </source>
</evidence>
<organism evidence="6 7">
    <name type="scientific">Rhodocista pekingensis</name>
    <dbReference type="NCBI Taxonomy" id="201185"/>
    <lineage>
        <taxon>Bacteria</taxon>
        <taxon>Pseudomonadati</taxon>
        <taxon>Pseudomonadota</taxon>
        <taxon>Alphaproteobacteria</taxon>
        <taxon>Rhodospirillales</taxon>
        <taxon>Azospirillaceae</taxon>
        <taxon>Rhodocista</taxon>
    </lineage>
</organism>
<dbReference type="PANTHER" id="PTHR11808">
    <property type="entry name" value="TRANS-SULFURATION ENZYME FAMILY MEMBER"/>
    <property type="match status" value="1"/>
</dbReference>
<dbReference type="PIRSF" id="PIRSF001434">
    <property type="entry name" value="CGS"/>
    <property type="match status" value="1"/>
</dbReference>
<dbReference type="NCBIfam" id="TIGR01325">
    <property type="entry name" value="O_suc_HS_sulf"/>
    <property type="match status" value="1"/>
</dbReference>
<dbReference type="Gene3D" id="3.90.1150.10">
    <property type="entry name" value="Aspartate Aminotransferase, domain 1"/>
    <property type="match status" value="1"/>
</dbReference>
<dbReference type="HAMAP" id="MF_02056">
    <property type="entry name" value="MetZ"/>
    <property type="match status" value="1"/>
</dbReference>
<sequence>MDDTSPNTPASGAPAPRPADTAGPDGWHPRTTLIHAGTRRSGFEETSEALFMTSGYVYGSAEAAEHAFANDGSRFVYSRFRNPTVAMFEDRLAAYEGYGRCFATASGMAAVFAAVMALVGAGGRIVASRALFGSCLYIVKDLAPRYGITTELVDATDRAGWERALARPADLVFLETPSNPCLEVVDLAHVTALAHAAGAKVIVDNVFATPVLQKPRAFGVDVVVYSATKHIDGQGRCLGGAILCDGEVAATLAVFLRHTGPAMSPFNAWVLLKGLETLELRVRAQCEGALAVARFLEGHPAVARVAYPGLPSHPQHDLAARQMAGGGPLVAFDLRGDGEETKARAFRTMNALGLILISNNLGDAKSLITHPATTTHQRLSAEEKAELGISPGTLRLSVGLEDPADLIADLRRALDAAH</sequence>
<dbReference type="InterPro" id="IPR000277">
    <property type="entry name" value="Cys/Met-Metab_PyrdxlP-dep_enz"/>
</dbReference>
<evidence type="ECO:0000313" key="6">
    <source>
        <dbReference type="EMBL" id="MFC7334061.1"/>
    </source>
</evidence>
<comment type="catalytic activity">
    <reaction evidence="3">
        <text>O-succinyl-L-homoserine + hydrogen sulfide = L-homocysteine + succinate</text>
        <dbReference type="Rhea" id="RHEA:27826"/>
        <dbReference type="ChEBI" id="CHEBI:29919"/>
        <dbReference type="ChEBI" id="CHEBI:30031"/>
        <dbReference type="ChEBI" id="CHEBI:57661"/>
        <dbReference type="ChEBI" id="CHEBI:58199"/>
    </reaction>
</comment>
<feature type="region of interest" description="Disordered" evidence="5">
    <location>
        <begin position="1"/>
        <end position="41"/>
    </location>
</feature>
<protein>
    <recommendedName>
        <fullName evidence="3">O-succinylhomoserine sulfhydrylase</fullName>
        <shortName evidence="3">OSH sulfhydrylase</shortName>
        <shortName evidence="3">OSHS sulfhydrylase</shortName>
        <ecNumber evidence="3">2.5.1.-</ecNumber>
    </recommendedName>
</protein>
<comment type="function">
    <text evidence="3">Catalyzes the formation of L-homocysteine from O-succinyl-L-homoserine (OSHS) and hydrogen sulfide.</text>
</comment>
<dbReference type="Gene3D" id="3.40.640.10">
    <property type="entry name" value="Type I PLP-dependent aspartate aminotransferase-like (Major domain)"/>
    <property type="match status" value="1"/>
</dbReference>
<keyword evidence="2 3" id="KW-0663">Pyridoxal phosphate</keyword>
<reference evidence="7" key="1">
    <citation type="journal article" date="2019" name="Int. J. Syst. Evol. Microbiol.">
        <title>The Global Catalogue of Microorganisms (GCM) 10K type strain sequencing project: providing services to taxonomists for standard genome sequencing and annotation.</title>
        <authorList>
            <consortium name="The Broad Institute Genomics Platform"/>
            <consortium name="The Broad Institute Genome Sequencing Center for Infectious Disease"/>
            <person name="Wu L."/>
            <person name="Ma J."/>
        </authorList>
    </citation>
    <scope>NUCLEOTIDE SEQUENCE [LARGE SCALE GENOMIC DNA]</scope>
    <source>
        <strain evidence="7">CGMCC 1.16275</strain>
    </source>
</reference>
<dbReference type="Pfam" id="PF01053">
    <property type="entry name" value="Cys_Met_Meta_PP"/>
    <property type="match status" value="1"/>
</dbReference>
<dbReference type="EC" id="2.5.1.-" evidence="3"/>
<dbReference type="PANTHER" id="PTHR11808:SF80">
    <property type="entry name" value="CYSTATHIONINE GAMMA-LYASE"/>
    <property type="match status" value="1"/>
</dbReference>